<dbReference type="PANTHER" id="PTHR30354">
    <property type="entry name" value="GNT FAMILY GLUCONATE TRANSPORTER"/>
    <property type="match status" value="1"/>
</dbReference>
<feature type="transmembrane region" description="Helical" evidence="1">
    <location>
        <begin position="344"/>
        <end position="372"/>
    </location>
</feature>
<feature type="transmembrane region" description="Helical" evidence="1">
    <location>
        <begin position="225"/>
        <end position="244"/>
    </location>
</feature>
<keyword evidence="1" id="KW-0812">Transmembrane</keyword>
<feature type="transmembrane region" description="Helical" evidence="1">
    <location>
        <begin position="420"/>
        <end position="445"/>
    </location>
</feature>
<feature type="transmembrane region" description="Helical" evidence="1">
    <location>
        <begin position="102"/>
        <end position="131"/>
    </location>
</feature>
<dbReference type="PANTHER" id="PTHR30354:SF6">
    <property type="entry name" value="D-SERINE TRANSPORTER DSDX"/>
    <property type="match status" value="1"/>
</dbReference>
<dbReference type="Pfam" id="PF02447">
    <property type="entry name" value="GntP_permease"/>
    <property type="match status" value="1"/>
</dbReference>
<accession>A0A1G9S591</accession>
<feature type="transmembrane region" description="Helical" evidence="1">
    <location>
        <begin position="151"/>
        <end position="172"/>
    </location>
</feature>
<keyword evidence="1" id="KW-0472">Membrane</keyword>
<dbReference type="Proteomes" id="UP000214880">
    <property type="component" value="Unassembled WGS sequence"/>
</dbReference>
<feature type="transmembrane region" description="Helical" evidence="1">
    <location>
        <begin position="384"/>
        <end position="408"/>
    </location>
</feature>
<dbReference type="PIRSF" id="PIRSF002746">
    <property type="entry name" value="Gluconate_transporter"/>
    <property type="match status" value="1"/>
</dbReference>
<dbReference type="STRING" id="146817.SAMN04488502_103193"/>
<evidence type="ECO:0000313" key="2">
    <source>
        <dbReference type="EMBL" id="SDM29915.1"/>
    </source>
</evidence>
<keyword evidence="3" id="KW-1185">Reference proteome</keyword>
<dbReference type="GO" id="GO:0005886">
    <property type="term" value="C:plasma membrane"/>
    <property type="evidence" value="ECO:0007669"/>
    <property type="project" value="TreeGrafter"/>
</dbReference>
<dbReference type="GO" id="GO:0015128">
    <property type="term" value="F:gluconate transmembrane transporter activity"/>
    <property type="evidence" value="ECO:0007669"/>
    <property type="project" value="InterPro"/>
</dbReference>
<evidence type="ECO:0000313" key="3">
    <source>
        <dbReference type="Proteomes" id="UP000214880"/>
    </source>
</evidence>
<feature type="transmembrane region" description="Helical" evidence="1">
    <location>
        <begin position="179"/>
        <end position="202"/>
    </location>
</feature>
<feature type="transmembrane region" description="Helical" evidence="1">
    <location>
        <begin position="30"/>
        <end position="48"/>
    </location>
</feature>
<feature type="transmembrane region" description="Helical" evidence="1">
    <location>
        <begin position="256"/>
        <end position="281"/>
    </location>
</feature>
<dbReference type="InterPro" id="IPR003474">
    <property type="entry name" value="Glcn_transporter"/>
</dbReference>
<organism evidence="2 3">
    <name type="scientific">Dendrosporobacter quercicolus</name>
    <dbReference type="NCBI Taxonomy" id="146817"/>
    <lineage>
        <taxon>Bacteria</taxon>
        <taxon>Bacillati</taxon>
        <taxon>Bacillota</taxon>
        <taxon>Negativicutes</taxon>
        <taxon>Selenomonadales</taxon>
        <taxon>Sporomusaceae</taxon>
        <taxon>Dendrosporobacter</taxon>
    </lineage>
</organism>
<sequence length="446" mass="46806">MDQSTAMLAVLGLAIVMIIVLSIKFKIHAFISLLGACFLIAFATGMPLETIGKSIETGMGGTLGFLAPILALGAIIGKMMEISGGAEKLARTLINIIGKNRAAWAMMIVAYICGIPVFLQVGIVLLTPILFHVVQESKQPLVKVALSMTTALTVVHCIVPPHPAATAITLALNADIGKVIFYGLLVGLPATAIAGPIFGQFISKSNNFEPPEQYRNVQPTPDEKLPAFGITIFTILLPLLMMIGKTVIELNSAKDASYLPFINFLGNPITALFIAAILSYYVMGIKRGHTLGDLAKRTEAAMGPMATIILVIGAAGAFNRVILDSGIGEVLKQVLTTIQVSPLVMAWVIAIIMRFAIGSATVAMMTSAGFIMPVLTAYPSLDPALVAIAIGSGAIGASHVTDPGFWFVKEALGIPMNKMFSIYTASTTIAAVVGLIGTLILASVLG</sequence>
<dbReference type="NCBIfam" id="TIGR00791">
    <property type="entry name" value="gntP"/>
    <property type="match status" value="1"/>
</dbReference>
<proteinExistence type="predicted"/>
<dbReference type="OrthoDB" id="9787129at2"/>
<feature type="transmembrane region" description="Helical" evidence="1">
    <location>
        <begin position="6"/>
        <end position="23"/>
    </location>
</feature>
<feature type="transmembrane region" description="Helical" evidence="1">
    <location>
        <begin position="301"/>
        <end position="323"/>
    </location>
</feature>
<feature type="transmembrane region" description="Helical" evidence="1">
    <location>
        <begin position="60"/>
        <end position="81"/>
    </location>
</feature>
<evidence type="ECO:0000256" key="1">
    <source>
        <dbReference type="SAM" id="Phobius"/>
    </source>
</evidence>
<gene>
    <name evidence="2" type="ORF">SAMN04488502_103193</name>
</gene>
<reference evidence="2 3" key="1">
    <citation type="submission" date="2016-10" db="EMBL/GenBank/DDBJ databases">
        <authorList>
            <person name="de Groot N.N."/>
        </authorList>
    </citation>
    <scope>NUCLEOTIDE SEQUENCE [LARGE SCALE GENOMIC DNA]</scope>
    <source>
        <strain evidence="2 3">DSM 1736</strain>
    </source>
</reference>
<name>A0A1G9S591_9FIRM</name>
<dbReference type="AlphaFoldDB" id="A0A1G9S591"/>
<dbReference type="RefSeq" id="WP_092071736.1">
    <property type="nucleotide sequence ID" value="NZ_FNHB01000003.1"/>
</dbReference>
<protein>
    <submittedName>
        <fullName evidence="2">Gluconate:H+ symporter, GntP family</fullName>
    </submittedName>
</protein>
<keyword evidence="1" id="KW-1133">Transmembrane helix</keyword>
<dbReference type="EMBL" id="FNHB01000003">
    <property type="protein sequence ID" value="SDM29915.1"/>
    <property type="molecule type" value="Genomic_DNA"/>
</dbReference>